<dbReference type="GO" id="GO:0008270">
    <property type="term" value="F:zinc ion binding"/>
    <property type="evidence" value="ECO:0007669"/>
    <property type="project" value="InterPro"/>
</dbReference>
<evidence type="ECO:0000313" key="9">
    <source>
        <dbReference type="Proteomes" id="UP000051686"/>
    </source>
</evidence>
<dbReference type="Gene3D" id="3.10.200.10">
    <property type="entry name" value="Alpha carbonic anhydrase"/>
    <property type="match status" value="1"/>
</dbReference>
<dbReference type="EC" id="4.2.1.1" evidence="2"/>
<dbReference type="InterPro" id="IPR001148">
    <property type="entry name" value="CA_dom"/>
</dbReference>
<evidence type="ECO:0000256" key="5">
    <source>
        <dbReference type="ARBA" id="ARBA00023239"/>
    </source>
</evidence>
<reference evidence="8 9" key="1">
    <citation type="journal article" date="2015" name="Genome Announc.">
        <title>Expanding the biotechnology potential of lactobacilli through comparative genomics of 213 strains and associated genera.</title>
        <authorList>
            <person name="Sun Z."/>
            <person name="Harris H.M."/>
            <person name="McCann A."/>
            <person name="Guo C."/>
            <person name="Argimon S."/>
            <person name="Zhang W."/>
            <person name="Yang X."/>
            <person name="Jeffery I.B."/>
            <person name="Cooney J.C."/>
            <person name="Kagawa T.F."/>
            <person name="Liu W."/>
            <person name="Song Y."/>
            <person name="Salvetti E."/>
            <person name="Wrobel A."/>
            <person name="Rasinkangas P."/>
            <person name="Parkhill J."/>
            <person name="Rea M.C."/>
            <person name="O'Sullivan O."/>
            <person name="Ritari J."/>
            <person name="Douillard F.P."/>
            <person name="Paul Ross R."/>
            <person name="Yang R."/>
            <person name="Briner A.E."/>
            <person name="Felis G.E."/>
            <person name="de Vos W.M."/>
            <person name="Barrangou R."/>
            <person name="Klaenhammer T.R."/>
            <person name="Caufield P.W."/>
            <person name="Cui Y."/>
            <person name="Zhang H."/>
            <person name="O'Toole P.W."/>
        </authorList>
    </citation>
    <scope>NUCLEOTIDE SEQUENCE [LARGE SCALE GENOMIC DNA]</scope>
    <source>
        <strain evidence="8 9">DSM 19972</strain>
    </source>
</reference>
<name>A0A0R1MC55_9LACO</name>
<evidence type="ECO:0000256" key="2">
    <source>
        <dbReference type="ARBA" id="ARBA00012925"/>
    </source>
</evidence>
<dbReference type="PATRIC" id="fig|1423777.3.peg.447"/>
<dbReference type="InterPro" id="IPR036398">
    <property type="entry name" value="CA_dom_sf"/>
</dbReference>
<dbReference type="Pfam" id="PF00194">
    <property type="entry name" value="Carb_anhydrase"/>
    <property type="match status" value="1"/>
</dbReference>
<dbReference type="CDD" id="cd03124">
    <property type="entry name" value="alpha_CA_prokaryotic_like"/>
    <property type="match status" value="1"/>
</dbReference>
<keyword evidence="9" id="KW-1185">Reference proteome</keyword>
<organism evidence="8 9">
    <name type="scientific">Liquorilactobacillus oeni DSM 19972</name>
    <dbReference type="NCBI Taxonomy" id="1423777"/>
    <lineage>
        <taxon>Bacteria</taxon>
        <taxon>Bacillati</taxon>
        <taxon>Bacillota</taxon>
        <taxon>Bacilli</taxon>
        <taxon>Lactobacillales</taxon>
        <taxon>Lactobacillaceae</taxon>
        <taxon>Liquorilactobacillus</taxon>
    </lineage>
</organism>
<protein>
    <recommendedName>
        <fullName evidence="2">carbonic anhydrase</fullName>
        <ecNumber evidence="2">4.2.1.1</ecNumber>
    </recommendedName>
</protein>
<dbReference type="SUPFAM" id="SSF51069">
    <property type="entry name" value="Carbonic anhydrase"/>
    <property type="match status" value="1"/>
</dbReference>
<evidence type="ECO:0000256" key="1">
    <source>
        <dbReference type="ARBA" id="ARBA00010718"/>
    </source>
</evidence>
<dbReference type="InterPro" id="IPR041891">
    <property type="entry name" value="Alpha_CA_prokaryot-like"/>
</dbReference>
<comment type="catalytic activity">
    <reaction evidence="6">
        <text>hydrogencarbonate + H(+) = CO2 + H2O</text>
        <dbReference type="Rhea" id="RHEA:10748"/>
        <dbReference type="ChEBI" id="CHEBI:15377"/>
        <dbReference type="ChEBI" id="CHEBI:15378"/>
        <dbReference type="ChEBI" id="CHEBI:16526"/>
        <dbReference type="ChEBI" id="CHEBI:17544"/>
        <dbReference type="EC" id="4.2.1.1"/>
    </reaction>
</comment>
<proteinExistence type="inferred from homology"/>
<evidence type="ECO:0000256" key="6">
    <source>
        <dbReference type="ARBA" id="ARBA00048348"/>
    </source>
</evidence>
<accession>A0A0R1MC55</accession>
<evidence type="ECO:0000256" key="3">
    <source>
        <dbReference type="ARBA" id="ARBA00022723"/>
    </source>
</evidence>
<dbReference type="GO" id="GO:0004089">
    <property type="term" value="F:carbonate dehydratase activity"/>
    <property type="evidence" value="ECO:0007669"/>
    <property type="project" value="UniProtKB-EC"/>
</dbReference>
<dbReference type="STRING" id="1423777.FD46_GL000426"/>
<keyword evidence="3" id="KW-0479">Metal-binding</keyword>
<gene>
    <name evidence="8" type="ORF">FD46_GL000426</name>
</gene>
<dbReference type="PANTHER" id="PTHR18952">
    <property type="entry name" value="CARBONIC ANHYDRASE"/>
    <property type="match status" value="1"/>
</dbReference>
<dbReference type="InterPro" id="IPR023561">
    <property type="entry name" value="Carbonic_anhydrase_a-class"/>
</dbReference>
<keyword evidence="5" id="KW-0456">Lyase</keyword>
<dbReference type="PROSITE" id="PS51144">
    <property type="entry name" value="ALPHA_CA_2"/>
    <property type="match status" value="1"/>
</dbReference>
<evidence type="ECO:0000256" key="4">
    <source>
        <dbReference type="ARBA" id="ARBA00022833"/>
    </source>
</evidence>
<keyword evidence="4" id="KW-0862">Zinc</keyword>
<comment type="similarity">
    <text evidence="1">Belongs to the alpha-carbonic anhydrase family.</text>
</comment>
<dbReference type="Proteomes" id="UP000051686">
    <property type="component" value="Unassembled WGS sequence"/>
</dbReference>
<evidence type="ECO:0000313" key="8">
    <source>
        <dbReference type="EMBL" id="KRL05679.1"/>
    </source>
</evidence>
<evidence type="ECO:0000259" key="7">
    <source>
        <dbReference type="PROSITE" id="PS51144"/>
    </source>
</evidence>
<feature type="domain" description="Alpha-carbonic anhydrase" evidence="7">
    <location>
        <begin position="1"/>
        <end position="217"/>
    </location>
</feature>
<sequence length="217" mass="25215">MLDYQHQKDWPDFPSTWQSPIKFSLEKAKKVKLDECEVKFTATYEFSKVTAKGNNLQYDGKGQTLISGRYFTFQQLHFHLPAEHLLEGTAAYPLELHFVQKNEVGQLAVIAFFVEVGDYNEALAPFFQHFKLQEGAGADFKQHLDVNKLLTKKANVYRYLGSLTTPPLLRGVEWWVFEQPLAVSKQQLQILQKDFTRPNARAVQPRNERNILYYDLQ</sequence>
<comment type="caution">
    <text evidence="8">The sequence shown here is derived from an EMBL/GenBank/DDBJ whole genome shotgun (WGS) entry which is preliminary data.</text>
</comment>
<dbReference type="PANTHER" id="PTHR18952:SF265">
    <property type="entry name" value="CARBONIC ANHYDRASE"/>
    <property type="match status" value="1"/>
</dbReference>
<dbReference type="SMART" id="SM01057">
    <property type="entry name" value="Carb_anhydrase"/>
    <property type="match status" value="1"/>
</dbReference>
<dbReference type="OrthoDB" id="5327615at2"/>
<dbReference type="AlphaFoldDB" id="A0A0R1MC55"/>
<dbReference type="RefSeq" id="WP_057895422.1">
    <property type="nucleotide sequence ID" value="NZ_AZEH01000020.1"/>
</dbReference>
<dbReference type="EMBL" id="AZEH01000020">
    <property type="protein sequence ID" value="KRL05679.1"/>
    <property type="molecule type" value="Genomic_DNA"/>
</dbReference>